<dbReference type="Proteomes" id="UP000694044">
    <property type="component" value="Unassembled WGS sequence"/>
</dbReference>
<keyword evidence="1" id="KW-0472">Membrane</keyword>
<keyword evidence="1" id="KW-0812">Transmembrane</keyword>
<evidence type="ECO:0000313" key="2">
    <source>
        <dbReference type="EMBL" id="KAG7386567.1"/>
    </source>
</evidence>
<evidence type="ECO:0000313" key="3">
    <source>
        <dbReference type="Proteomes" id="UP000694044"/>
    </source>
</evidence>
<evidence type="ECO:0000256" key="1">
    <source>
        <dbReference type="SAM" id="Phobius"/>
    </source>
</evidence>
<name>A0A8T1VYT3_9STRA</name>
<feature type="transmembrane region" description="Helical" evidence="1">
    <location>
        <begin position="55"/>
        <end position="77"/>
    </location>
</feature>
<protein>
    <recommendedName>
        <fullName evidence="4">Transmembrane protein</fullName>
    </recommendedName>
</protein>
<keyword evidence="1" id="KW-1133">Transmembrane helix</keyword>
<reference evidence="2" key="1">
    <citation type="submission" date="2021-02" db="EMBL/GenBank/DDBJ databases">
        <authorList>
            <person name="Palmer J.M."/>
        </authorList>
    </citation>
    <scope>NUCLEOTIDE SEQUENCE</scope>
    <source>
        <strain evidence="2">SCRP734</strain>
    </source>
</reference>
<gene>
    <name evidence="2" type="ORF">PHYPSEUDO_015475</name>
</gene>
<accession>A0A8T1VYT3</accession>
<keyword evidence="3" id="KW-1185">Reference proteome</keyword>
<dbReference type="EMBL" id="JAGDFM010000097">
    <property type="protein sequence ID" value="KAG7386567.1"/>
    <property type="molecule type" value="Genomic_DNA"/>
</dbReference>
<sequence>MSPLPHTQIHLEQLQPQPHRSFPALQHSHPGPSIAATSRYLFSAHSTCTMADKTFWALTCSMLSLCGFLFLLAVGVLVKVQPQYMKISKSVESPAPIFESAVLYGALFVASSMFYYKESKRSELESYDLSGSTSDERLSLLDKPVVSYS</sequence>
<dbReference type="OrthoDB" id="67317at2759"/>
<proteinExistence type="predicted"/>
<dbReference type="AlphaFoldDB" id="A0A8T1VYT3"/>
<organism evidence="2 3">
    <name type="scientific">Phytophthora pseudosyringae</name>
    <dbReference type="NCBI Taxonomy" id="221518"/>
    <lineage>
        <taxon>Eukaryota</taxon>
        <taxon>Sar</taxon>
        <taxon>Stramenopiles</taxon>
        <taxon>Oomycota</taxon>
        <taxon>Peronosporomycetes</taxon>
        <taxon>Peronosporales</taxon>
        <taxon>Peronosporaceae</taxon>
        <taxon>Phytophthora</taxon>
    </lineage>
</organism>
<evidence type="ECO:0008006" key="4">
    <source>
        <dbReference type="Google" id="ProtNLM"/>
    </source>
</evidence>
<comment type="caution">
    <text evidence="2">The sequence shown here is derived from an EMBL/GenBank/DDBJ whole genome shotgun (WGS) entry which is preliminary data.</text>
</comment>
<feature type="transmembrane region" description="Helical" evidence="1">
    <location>
        <begin position="97"/>
        <end position="116"/>
    </location>
</feature>